<evidence type="ECO:0000313" key="2">
    <source>
        <dbReference type="EMBL" id="KKQ27033.1"/>
    </source>
</evidence>
<dbReference type="Proteomes" id="UP000034849">
    <property type="component" value="Unassembled WGS sequence"/>
</dbReference>
<evidence type="ECO:0000256" key="1">
    <source>
        <dbReference type="SAM" id="Phobius"/>
    </source>
</evidence>
<dbReference type="AlphaFoldDB" id="A0A0G0G7D5"/>
<keyword evidence="1" id="KW-1133">Transmembrane helix</keyword>
<sequence length="145" mass="17256">MFWHKNLKNNWILLFFTLIALGIVLSTVVILLIFIKKVNNQQFNTEVSSTVKQLNYNIGSAEVSARYLDTWANWQKEWDLKTDKEKYLLAFKENLESMRVPIEKLDIHLKIYLEWQKIQKDLSQKDLLEIKNQVNTWIGELTKVN</sequence>
<dbReference type="EMBL" id="LBSX01000016">
    <property type="protein sequence ID" value="KKQ27033.1"/>
    <property type="molecule type" value="Genomic_DNA"/>
</dbReference>
<reference evidence="2 3" key="1">
    <citation type="journal article" date="2015" name="Nature">
        <title>rRNA introns, odd ribosomes, and small enigmatic genomes across a large radiation of phyla.</title>
        <authorList>
            <person name="Brown C.T."/>
            <person name="Hug L.A."/>
            <person name="Thomas B.C."/>
            <person name="Sharon I."/>
            <person name="Castelle C.J."/>
            <person name="Singh A."/>
            <person name="Wilkins M.J."/>
            <person name="Williams K.H."/>
            <person name="Banfield J.F."/>
        </authorList>
    </citation>
    <scope>NUCLEOTIDE SEQUENCE [LARGE SCALE GENOMIC DNA]</scope>
</reference>
<accession>A0A0G0G7D5</accession>
<comment type="caution">
    <text evidence="2">The sequence shown here is derived from an EMBL/GenBank/DDBJ whole genome shotgun (WGS) entry which is preliminary data.</text>
</comment>
<feature type="transmembrane region" description="Helical" evidence="1">
    <location>
        <begin position="12"/>
        <end position="35"/>
    </location>
</feature>
<proteinExistence type="predicted"/>
<dbReference type="STRING" id="1619046.US42_C0016G0018"/>
<gene>
    <name evidence="2" type="ORF">US42_C0016G0018</name>
</gene>
<evidence type="ECO:0000313" key="3">
    <source>
        <dbReference type="Proteomes" id="UP000034849"/>
    </source>
</evidence>
<protein>
    <submittedName>
        <fullName evidence="2">Uncharacterized protein</fullName>
    </submittedName>
</protein>
<organism evidence="2 3">
    <name type="scientific">Candidatus Magasanikbacteria bacterium GW2011_GWC2_37_14</name>
    <dbReference type="NCBI Taxonomy" id="1619046"/>
    <lineage>
        <taxon>Bacteria</taxon>
        <taxon>Candidatus Magasanikiibacteriota</taxon>
    </lineage>
</organism>
<keyword evidence="1" id="KW-0472">Membrane</keyword>
<keyword evidence="1" id="KW-0812">Transmembrane</keyword>
<name>A0A0G0G7D5_9BACT</name>